<evidence type="ECO:0000313" key="2">
    <source>
        <dbReference type="Proteomes" id="UP000189956"/>
    </source>
</evidence>
<protein>
    <submittedName>
        <fullName evidence="1">Uncharacterized protein</fullName>
    </submittedName>
</protein>
<name>A0A1T4KIQ5_PORCN</name>
<proteinExistence type="predicted"/>
<sequence length="70" mass="7704">MTVNKVTKDSIRLIKPGCKKIYVPGSGLKIRSAQALAYQMNSNKEVEDGYKIVTSADFKNGTLVISKVKE</sequence>
<dbReference type="RefSeq" id="WP_078735626.1">
    <property type="nucleotide sequence ID" value="NZ_FUWL01000005.1"/>
</dbReference>
<dbReference type="AlphaFoldDB" id="A0A1T4KIQ5"/>
<organism evidence="1 2">
    <name type="scientific">Porphyromonas cangingivalis</name>
    <dbReference type="NCBI Taxonomy" id="36874"/>
    <lineage>
        <taxon>Bacteria</taxon>
        <taxon>Pseudomonadati</taxon>
        <taxon>Bacteroidota</taxon>
        <taxon>Bacteroidia</taxon>
        <taxon>Bacteroidales</taxon>
        <taxon>Porphyromonadaceae</taxon>
        <taxon>Porphyromonas</taxon>
    </lineage>
</organism>
<gene>
    <name evidence="1" type="ORF">SAMN02745205_00747</name>
</gene>
<accession>A0A1T4KIQ5</accession>
<dbReference type="Proteomes" id="UP000189956">
    <property type="component" value="Unassembled WGS sequence"/>
</dbReference>
<evidence type="ECO:0000313" key="1">
    <source>
        <dbReference type="EMBL" id="SJZ42245.1"/>
    </source>
</evidence>
<reference evidence="1 2" key="1">
    <citation type="submission" date="2017-02" db="EMBL/GenBank/DDBJ databases">
        <authorList>
            <person name="Peterson S.W."/>
        </authorList>
    </citation>
    <scope>NUCLEOTIDE SEQUENCE [LARGE SCALE GENOMIC DNA]</scope>
    <source>
        <strain evidence="1 2">ATCC 700135</strain>
    </source>
</reference>
<dbReference type="EMBL" id="FUWL01000005">
    <property type="protein sequence ID" value="SJZ42245.1"/>
    <property type="molecule type" value="Genomic_DNA"/>
</dbReference>